<comment type="caution">
    <text evidence="4">The sequence shown here is derived from an EMBL/GenBank/DDBJ whole genome shotgun (WGS) entry which is preliminary data.</text>
</comment>
<dbReference type="SMART" id="SM00857">
    <property type="entry name" value="Resolvase"/>
    <property type="match status" value="1"/>
</dbReference>
<dbReference type="Gene3D" id="3.40.50.1390">
    <property type="entry name" value="Resolvase, N-terminal catalytic domain"/>
    <property type="match status" value="1"/>
</dbReference>
<dbReference type="InterPro" id="IPR050639">
    <property type="entry name" value="SSR_resolvase"/>
</dbReference>
<dbReference type="SUPFAM" id="SSF53041">
    <property type="entry name" value="Resolvase-like"/>
    <property type="match status" value="1"/>
</dbReference>
<dbReference type="InterPro" id="IPR011109">
    <property type="entry name" value="DNA_bind_recombinase_dom"/>
</dbReference>
<accession>A0A1Q4HKV8</accession>
<dbReference type="STRING" id="1801.BRW64_00815"/>
<feature type="domain" description="Recombinase" evidence="3">
    <location>
        <begin position="179"/>
        <end position="303"/>
    </location>
</feature>
<keyword evidence="1" id="KW-0238">DNA-binding</keyword>
<evidence type="ECO:0000259" key="3">
    <source>
        <dbReference type="PROSITE" id="PS51737"/>
    </source>
</evidence>
<evidence type="ECO:0000313" key="7">
    <source>
        <dbReference type="Proteomes" id="UP000220340"/>
    </source>
</evidence>
<dbReference type="AlphaFoldDB" id="A0A1Q4HKV8"/>
<organism evidence="4 6">
    <name type="scientific">Mycolicibacterium diernhoferi</name>
    <dbReference type="NCBI Taxonomy" id="1801"/>
    <lineage>
        <taxon>Bacteria</taxon>
        <taxon>Bacillati</taxon>
        <taxon>Actinomycetota</taxon>
        <taxon>Actinomycetes</taxon>
        <taxon>Mycobacteriales</taxon>
        <taxon>Mycobacteriaceae</taxon>
        <taxon>Mycolicibacterium</taxon>
    </lineage>
</organism>
<reference evidence="4 6" key="1">
    <citation type="submission" date="2016-09" db="EMBL/GenBank/DDBJ databases">
        <title>genome sequences of unsequenced Mycobacteria.</title>
        <authorList>
            <person name="Greninger A.L."/>
            <person name="Jerome K.R."/>
            <person name="Mcnair B."/>
            <person name="Wallis C."/>
            <person name="Fang F."/>
        </authorList>
    </citation>
    <scope>NUCLEOTIDE SEQUENCE [LARGE SCALE GENOMIC DNA]</scope>
    <source>
        <strain evidence="4 6">BM1</strain>
    </source>
</reference>
<dbReference type="GO" id="GO:0000150">
    <property type="term" value="F:DNA strand exchange activity"/>
    <property type="evidence" value="ECO:0007669"/>
    <property type="project" value="InterPro"/>
</dbReference>
<sequence>MDNTRKLRAVVGARVSHLDDDKANTRKVSHIAQTEEGVRWAGGRGFEIVGTFQDLGVSAGKTTPFERPELGEWLAVERLHEWDVLVFSKIDRAFRSTKDCVQFAQWIKDNRKILAFSGDGVVLDYLHPAGDSLDQMMSEFFIYVGSFFAAIELNRFKTRATDRLAVLKMTDRVSHGVPPLGYMTVPHPNGKGKALKRDPEGYKLLHQIQAKLVHENYSLTELVRWLNDSGHRTNRAKAAGKGSWSVTTLKRTLTSQRLQGLRVAGGKLVLDPEGQPIRMAEPTFTSEQWIQLQDAIAQRSASGKSRQMTPNPLGGIGICGSILHKPDCEYHGTSGPRGPEIGPRCDCPECGYSLSVHRRKSSSGTEHTYVRCGRSTTGCRGSLRLDYVEEFIQGRFLEDHGNREMTRRVFVPGEDRSEELAQTEQSLARLRWESDNGLVDDEEMYKARLLALSAKKAELSAETVVPARWDEVGTGQTYGELWGDPDTDRRQVLRDSGIRFVMYGSQRGATGSTKVSGLEIRVPDSWPQPVLSEEQQQIRDMLAART</sequence>
<dbReference type="Gene3D" id="3.90.1750.20">
    <property type="entry name" value="Putative Large Serine Recombinase, Chain B, Domain 2"/>
    <property type="match status" value="1"/>
</dbReference>
<dbReference type="PANTHER" id="PTHR30461:SF2">
    <property type="entry name" value="SERINE RECOMBINASE PINE-RELATED"/>
    <property type="match status" value="1"/>
</dbReference>
<protein>
    <submittedName>
        <fullName evidence="4">Integrase</fullName>
    </submittedName>
    <submittedName>
        <fullName evidence="5">Recombinase family protein</fullName>
    </submittedName>
</protein>
<dbReference type="InterPro" id="IPR036162">
    <property type="entry name" value="Resolvase-like_N_sf"/>
</dbReference>
<dbReference type="EMBL" id="PDCR01000002">
    <property type="protein sequence ID" value="PEG56269.1"/>
    <property type="molecule type" value="Genomic_DNA"/>
</dbReference>
<dbReference type="PROSITE" id="PS51737">
    <property type="entry name" value="RECOMBINASE_DNA_BIND"/>
    <property type="match status" value="1"/>
</dbReference>
<dbReference type="Proteomes" id="UP000220340">
    <property type="component" value="Unassembled WGS sequence"/>
</dbReference>
<dbReference type="CDD" id="cd00338">
    <property type="entry name" value="Ser_Recombinase"/>
    <property type="match status" value="1"/>
</dbReference>
<evidence type="ECO:0000313" key="6">
    <source>
        <dbReference type="Proteomes" id="UP000191039"/>
    </source>
</evidence>
<evidence type="ECO:0000313" key="4">
    <source>
        <dbReference type="EMBL" id="OPE55764.1"/>
    </source>
</evidence>
<dbReference type="Proteomes" id="UP000191039">
    <property type="component" value="Unassembled WGS sequence"/>
</dbReference>
<dbReference type="EMBL" id="MIJD01000019">
    <property type="protein sequence ID" value="OPE55764.1"/>
    <property type="molecule type" value="Genomic_DNA"/>
</dbReference>
<reference evidence="5 7" key="2">
    <citation type="submission" date="2017-10" db="EMBL/GenBank/DDBJ databases">
        <title>The new phylogeny of genus Mycobacterium.</title>
        <authorList>
            <person name="Tortoli E."/>
            <person name="Trovato A."/>
            <person name="Cirillo D.M."/>
        </authorList>
    </citation>
    <scope>NUCLEOTIDE SEQUENCE [LARGE SCALE GENOMIC DNA]</scope>
    <source>
        <strain evidence="5 7">IP141170001</strain>
    </source>
</reference>
<dbReference type="OrthoDB" id="4367319at2"/>
<dbReference type="GO" id="GO:0003677">
    <property type="term" value="F:DNA binding"/>
    <property type="evidence" value="ECO:0007669"/>
    <property type="project" value="UniProtKB-KW"/>
</dbReference>
<dbReference type="PANTHER" id="PTHR30461">
    <property type="entry name" value="DNA-INVERTASE FROM LAMBDOID PROPHAGE"/>
    <property type="match status" value="1"/>
</dbReference>
<dbReference type="Pfam" id="PF07508">
    <property type="entry name" value="Recombinase"/>
    <property type="match status" value="1"/>
</dbReference>
<evidence type="ECO:0000256" key="2">
    <source>
        <dbReference type="ARBA" id="ARBA00023172"/>
    </source>
</evidence>
<dbReference type="InterPro" id="IPR038109">
    <property type="entry name" value="DNA_bind_recomb_sf"/>
</dbReference>
<dbReference type="Pfam" id="PF00239">
    <property type="entry name" value="Resolvase"/>
    <property type="match status" value="1"/>
</dbReference>
<evidence type="ECO:0000256" key="1">
    <source>
        <dbReference type="ARBA" id="ARBA00023125"/>
    </source>
</evidence>
<dbReference type="RefSeq" id="WP_073853293.1">
    <property type="nucleotide sequence ID" value="NZ_BAAATC010000018.1"/>
</dbReference>
<proteinExistence type="predicted"/>
<keyword evidence="2" id="KW-0233">DNA recombination</keyword>
<gene>
    <name evidence="4" type="ORF">BV510_03470</name>
    <name evidence="5" type="ORF">CRI78_02575</name>
</gene>
<dbReference type="InterPro" id="IPR006119">
    <property type="entry name" value="Resolv_N"/>
</dbReference>
<evidence type="ECO:0000313" key="5">
    <source>
        <dbReference type="EMBL" id="PEG56269.1"/>
    </source>
</evidence>
<name>A0A1Q4HKV8_9MYCO</name>
<keyword evidence="7" id="KW-1185">Reference proteome</keyword>